<accession>A0ABU0BT83</accession>
<reference evidence="1 2" key="1">
    <citation type="submission" date="2023-07" db="EMBL/GenBank/DDBJ databases">
        <title>Genomic Encyclopedia of Type Strains, Phase IV (KMG-IV): sequencing the most valuable type-strain genomes for metagenomic binning, comparative biology and taxonomic classification.</title>
        <authorList>
            <person name="Goeker M."/>
        </authorList>
    </citation>
    <scope>NUCLEOTIDE SEQUENCE [LARGE SCALE GENOMIC DNA]</scope>
    <source>
        <strain evidence="1 2">DSM 1112</strain>
    </source>
</reference>
<gene>
    <name evidence="1" type="ORF">QO002_003615</name>
</gene>
<organism evidence="1 2">
    <name type="scientific">Pararhizobium capsulatum DSM 1112</name>
    <dbReference type="NCBI Taxonomy" id="1121113"/>
    <lineage>
        <taxon>Bacteria</taxon>
        <taxon>Pseudomonadati</taxon>
        <taxon>Pseudomonadota</taxon>
        <taxon>Alphaproteobacteria</taxon>
        <taxon>Hyphomicrobiales</taxon>
        <taxon>Rhizobiaceae</taxon>
        <taxon>Rhizobium/Agrobacterium group</taxon>
        <taxon>Pararhizobium</taxon>
    </lineage>
</organism>
<proteinExistence type="predicted"/>
<dbReference type="Proteomes" id="UP001230207">
    <property type="component" value="Unassembled WGS sequence"/>
</dbReference>
<dbReference type="EMBL" id="JAUSVF010000001">
    <property type="protein sequence ID" value="MDQ0321477.1"/>
    <property type="molecule type" value="Genomic_DNA"/>
</dbReference>
<keyword evidence="2" id="KW-1185">Reference proteome</keyword>
<name>A0ABU0BT83_9HYPH</name>
<comment type="caution">
    <text evidence="1">The sequence shown here is derived from an EMBL/GenBank/DDBJ whole genome shotgun (WGS) entry which is preliminary data.</text>
</comment>
<dbReference type="RefSeq" id="WP_307232125.1">
    <property type="nucleotide sequence ID" value="NZ_JAUSVF010000001.1"/>
</dbReference>
<protein>
    <recommendedName>
        <fullName evidence="3">STAS domain-containing protein</fullName>
    </recommendedName>
</protein>
<evidence type="ECO:0008006" key="3">
    <source>
        <dbReference type="Google" id="ProtNLM"/>
    </source>
</evidence>
<sequence>MSENSVVNYSINLPNKLNIKTIFDVRSIILDKLAIGKSLTIHVPEDSEVDLSFVQLIESARIRAKSSGVILSLAQVANAQMRSVLDRGGFTAGFSEEDEKFWFHGKAQQ</sequence>
<evidence type="ECO:0000313" key="2">
    <source>
        <dbReference type="Proteomes" id="UP001230207"/>
    </source>
</evidence>
<evidence type="ECO:0000313" key="1">
    <source>
        <dbReference type="EMBL" id="MDQ0321477.1"/>
    </source>
</evidence>